<reference evidence="8" key="1">
    <citation type="submission" date="2022-11" db="EMBL/GenBank/DDBJ databases">
        <title>Centuries of genome instability and evolution in soft-shell clam transmissible cancer (bioRxiv).</title>
        <authorList>
            <person name="Hart S.F.M."/>
            <person name="Yonemitsu M.A."/>
            <person name="Giersch R.M."/>
            <person name="Beal B.F."/>
            <person name="Arriagada G."/>
            <person name="Davis B.W."/>
            <person name="Ostrander E.A."/>
            <person name="Goff S.P."/>
            <person name="Metzger M.J."/>
        </authorList>
    </citation>
    <scope>NUCLEOTIDE SEQUENCE</scope>
    <source>
        <strain evidence="8">MELC-2E11</strain>
        <tissue evidence="8">Siphon/mantle</tissue>
    </source>
</reference>
<keyword evidence="6" id="KW-1133">Transmembrane helix</keyword>
<feature type="domain" description="VPS10" evidence="7">
    <location>
        <begin position="122"/>
        <end position="644"/>
    </location>
</feature>
<keyword evidence="2" id="KW-0677">Repeat</keyword>
<dbReference type="Pfam" id="PF15901">
    <property type="entry name" value="Sortilin_C"/>
    <property type="match status" value="1"/>
</dbReference>
<dbReference type="Gene3D" id="3.30.60.270">
    <property type="match status" value="1"/>
</dbReference>
<feature type="compositionally biased region" description="Polar residues" evidence="5">
    <location>
        <begin position="767"/>
        <end position="782"/>
    </location>
</feature>
<dbReference type="Gene3D" id="2.130.10.10">
    <property type="entry name" value="YVTN repeat-like/Quinoprotein amine dehydrogenase"/>
    <property type="match status" value="1"/>
</dbReference>
<dbReference type="SMART" id="SM00602">
    <property type="entry name" value="VPS10"/>
    <property type="match status" value="1"/>
</dbReference>
<keyword evidence="4" id="KW-0325">Glycoprotein</keyword>
<feature type="transmembrane region" description="Helical" evidence="6">
    <location>
        <begin position="666"/>
        <end position="687"/>
    </location>
</feature>
<sequence>MVDKEGILMKMSRINILVLLCICIFAAVSALDFTNVLRSRRSVIEFDAVSSDSFVHHVVSEETKNINIMKRERRDTSTCQHEYTDKKYDDEHTFTNESKTAMALAWAGENDGTLVVVTSDVHPLIGNTVASTIYRSTDFGRTYQVVENITDVIKKHNGLQRHPLDSKKVYLVGEARVMYVTEDGGKTFTKVNLPFILMGEIIFHSSKDHTDHLLAFQELNNTKTKKTTKDLWVSTDNVLSMAGITKDYTLAKSEGADSVKDILQKVVSFERQGKFLYASTARDDNSEWRAMMVSLDYGGTFNEVQLPTIAQEQFYSLVEIENDIIFMHVDNPGDTGYGTLYTSASQGVIFSESLPRHLYPNFNTIHDFYKVQSMRGVYITSQMADDDSIHSMITYNQGADWQKIKQPEGAPCKDDKKSLKGPHHYQIGDHGGLLVAVSRDEPSPNVIKFSTDEGNCWSEYKFTDKLLNFTGLLTEPLGKSSVVMLWGYVAETKKWEVHIIDFKDLINKKCTDLDYEIWMAHESHRQDEGSAIAGCLLGQKETFYRLKKDSFCYNGYDHVVINKTSVCECTREDYECDYGYYRPGGSDNCKKEPEFKGPEVDICYHGHDEKLVSEGYRKIPGDKCKEGYSPTSKLIDLHEKCDEFGNAIIKFDEGVIYKESDESKQIIAVILCLAILVLAAFMGVYFVRKFVLLKQHKEGYRYSVLSQHEQQGLMDNHDSDDGGDLTRDLDKAYATSTVKYDSDEELTTSSLPKTTTQPAPKKKSQPNGSVKTPPSKMDNNPFGSYHDDSDDFLYKMSFTFP</sequence>
<dbReference type="EMBL" id="CP111025">
    <property type="protein sequence ID" value="WAR25468.1"/>
    <property type="molecule type" value="Genomic_DNA"/>
</dbReference>
<dbReference type="CDD" id="cd15482">
    <property type="entry name" value="Sialidase_non-viral"/>
    <property type="match status" value="1"/>
</dbReference>
<gene>
    <name evidence="8" type="ORF">MAR_011172</name>
</gene>
<keyword evidence="3 6" id="KW-0472">Membrane</keyword>
<name>A0ABY7FTB4_MYAAR</name>
<feature type="region of interest" description="Disordered" evidence="5">
    <location>
        <begin position="743"/>
        <end position="790"/>
    </location>
</feature>
<dbReference type="Gene3D" id="2.10.70.80">
    <property type="match status" value="1"/>
</dbReference>
<evidence type="ECO:0000256" key="2">
    <source>
        <dbReference type="ARBA" id="ARBA00022737"/>
    </source>
</evidence>
<keyword evidence="9" id="KW-1185">Reference proteome</keyword>
<comment type="subcellular location">
    <subcellularLocation>
        <location evidence="1">Membrane</location>
    </subcellularLocation>
</comment>
<evidence type="ECO:0000256" key="3">
    <source>
        <dbReference type="ARBA" id="ARBA00023136"/>
    </source>
</evidence>
<evidence type="ECO:0000313" key="8">
    <source>
        <dbReference type="EMBL" id="WAR25468.1"/>
    </source>
</evidence>
<accession>A0ABY7FTB4</accession>
<evidence type="ECO:0000313" key="9">
    <source>
        <dbReference type="Proteomes" id="UP001164746"/>
    </source>
</evidence>
<organism evidence="8 9">
    <name type="scientific">Mya arenaria</name>
    <name type="common">Soft-shell clam</name>
    <dbReference type="NCBI Taxonomy" id="6604"/>
    <lineage>
        <taxon>Eukaryota</taxon>
        <taxon>Metazoa</taxon>
        <taxon>Spiralia</taxon>
        <taxon>Lophotrochozoa</taxon>
        <taxon>Mollusca</taxon>
        <taxon>Bivalvia</taxon>
        <taxon>Autobranchia</taxon>
        <taxon>Heteroconchia</taxon>
        <taxon>Euheterodonta</taxon>
        <taxon>Imparidentia</taxon>
        <taxon>Neoheterodontei</taxon>
        <taxon>Myida</taxon>
        <taxon>Myoidea</taxon>
        <taxon>Myidae</taxon>
        <taxon>Mya</taxon>
    </lineage>
</organism>
<dbReference type="InterPro" id="IPR050310">
    <property type="entry name" value="VPS10-sortilin"/>
</dbReference>
<evidence type="ECO:0000256" key="6">
    <source>
        <dbReference type="SAM" id="Phobius"/>
    </source>
</evidence>
<dbReference type="SUPFAM" id="SSF110296">
    <property type="entry name" value="Oligoxyloglucan reducing end-specific cellobiohydrolase"/>
    <property type="match status" value="1"/>
</dbReference>
<dbReference type="PANTHER" id="PTHR12106:SF23">
    <property type="entry name" value="SORTILIN"/>
    <property type="match status" value="1"/>
</dbReference>
<proteinExistence type="predicted"/>
<dbReference type="PANTHER" id="PTHR12106">
    <property type="entry name" value="SORTILIN RELATED"/>
    <property type="match status" value="1"/>
</dbReference>
<evidence type="ECO:0000256" key="1">
    <source>
        <dbReference type="ARBA" id="ARBA00004370"/>
    </source>
</evidence>
<evidence type="ECO:0000259" key="7">
    <source>
        <dbReference type="SMART" id="SM00602"/>
    </source>
</evidence>
<keyword evidence="6" id="KW-0812">Transmembrane</keyword>
<evidence type="ECO:0000256" key="5">
    <source>
        <dbReference type="SAM" id="MobiDB-lite"/>
    </source>
</evidence>
<protein>
    <submittedName>
        <fullName evidence="8">SORT-like protein</fullName>
    </submittedName>
</protein>
<evidence type="ECO:0000256" key="4">
    <source>
        <dbReference type="ARBA" id="ARBA00023180"/>
    </source>
</evidence>
<dbReference type="InterPro" id="IPR006581">
    <property type="entry name" value="VPS10"/>
</dbReference>
<dbReference type="Pfam" id="PF15902">
    <property type="entry name" value="Sortilin-Vps10"/>
    <property type="match status" value="2"/>
</dbReference>
<dbReference type="InterPro" id="IPR015943">
    <property type="entry name" value="WD40/YVTN_repeat-like_dom_sf"/>
</dbReference>
<dbReference type="Proteomes" id="UP001164746">
    <property type="component" value="Chromosome 14"/>
</dbReference>
<dbReference type="InterPro" id="IPR031778">
    <property type="entry name" value="Sortilin_N"/>
</dbReference>
<dbReference type="InterPro" id="IPR031777">
    <property type="entry name" value="Sortilin_C"/>
</dbReference>